<dbReference type="AlphaFoldDB" id="A0A3B6NPT8"/>
<dbReference type="STRING" id="4565.A0A3B6NPT8"/>
<dbReference type="Gramene" id="TraesRN6A0100622400.1">
    <property type="protein sequence ID" value="TraesRN6A0100622400.1"/>
    <property type="gene ID" value="TraesRN6A0100622400"/>
</dbReference>
<evidence type="ECO:0000256" key="9">
    <source>
        <dbReference type="ARBA" id="ARBA00038357"/>
    </source>
</evidence>
<dbReference type="Gramene" id="TraesLDM6A03G03355170.1">
    <property type="protein sequence ID" value="TraesLDM6A03G03355170.1"/>
    <property type="gene ID" value="TraesLDM6A03G03355170"/>
</dbReference>
<dbReference type="GO" id="GO:0005496">
    <property type="term" value="F:steroid binding"/>
    <property type="evidence" value="ECO:0007669"/>
    <property type="project" value="UniProtKB-KW"/>
</dbReference>
<feature type="compositionally biased region" description="Basic and acidic residues" evidence="10">
    <location>
        <begin position="264"/>
        <end position="277"/>
    </location>
</feature>
<comment type="similarity">
    <text evidence="9">Belongs to the cytochrome b5 family. MAPR subfamily.</text>
</comment>
<keyword evidence="14" id="KW-1185">Reference proteome</keyword>
<keyword evidence="5" id="KW-0735">Signal-anchor</keyword>
<dbReference type="GO" id="GO:0016020">
    <property type="term" value="C:membrane"/>
    <property type="evidence" value="ECO:0000318"/>
    <property type="project" value="GO_Central"/>
</dbReference>
<dbReference type="GO" id="GO:0012505">
    <property type="term" value="C:endomembrane system"/>
    <property type="evidence" value="ECO:0000318"/>
    <property type="project" value="GO_Central"/>
</dbReference>
<keyword evidence="2" id="KW-1003">Cell membrane</keyword>
<dbReference type="Gramene" id="TraesWEE_scaffold_011441_01G000100.1">
    <property type="protein sequence ID" value="TraesWEE_scaffold_011441_01G000100.1"/>
    <property type="gene ID" value="TraesWEE_scaffold_011441_01G000100"/>
</dbReference>
<dbReference type="Pfam" id="PF00173">
    <property type="entry name" value="Cyt-b5"/>
    <property type="match status" value="1"/>
</dbReference>
<keyword evidence="6 11" id="KW-1133">Transmembrane helix</keyword>
<dbReference type="GO" id="GO:0005783">
    <property type="term" value="C:endoplasmic reticulum"/>
    <property type="evidence" value="ECO:0000318"/>
    <property type="project" value="GO_Central"/>
</dbReference>
<organism evidence="13">
    <name type="scientific">Triticum aestivum</name>
    <name type="common">Wheat</name>
    <dbReference type="NCBI Taxonomy" id="4565"/>
    <lineage>
        <taxon>Eukaryota</taxon>
        <taxon>Viridiplantae</taxon>
        <taxon>Streptophyta</taxon>
        <taxon>Embryophyta</taxon>
        <taxon>Tracheophyta</taxon>
        <taxon>Spermatophyta</taxon>
        <taxon>Magnoliopsida</taxon>
        <taxon>Liliopsida</taxon>
        <taxon>Poales</taxon>
        <taxon>Poaceae</taxon>
        <taxon>BOP clade</taxon>
        <taxon>Pooideae</taxon>
        <taxon>Triticodae</taxon>
        <taxon>Triticeae</taxon>
        <taxon>Triticinae</taxon>
        <taxon>Triticum</taxon>
    </lineage>
</organism>
<dbReference type="Gramene" id="TraesCS6A03G0647000.1">
    <property type="protein sequence ID" value="TraesCS6A03G0647000.1.CDS"/>
    <property type="gene ID" value="TraesCS6A03G0647000"/>
</dbReference>
<feature type="domain" description="Cytochrome b5 heme-binding" evidence="12">
    <location>
        <begin position="77"/>
        <end position="173"/>
    </location>
</feature>
<dbReference type="Gramene" id="TraesNOR6A03G03384840.1">
    <property type="protein sequence ID" value="TraesNOR6A03G03384840.1"/>
    <property type="gene ID" value="TraesNOR6A03G03384840"/>
</dbReference>
<dbReference type="Gramene" id="TraesCS6A02G235900.1">
    <property type="protein sequence ID" value="TraesCS6A02G235900.1"/>
    <property type="gene ID" value="TraesCS6A02G235900"/>
</dbReference>
<dbReference type="Gramene" id="TraesSYM6A03G03293930.1">
    <property type="protein sequence ID" value="TraesSYM6A03G03293930.1"/>
    <property type="gene ID" value="TraesSYM6A03G03293930"/>
</dbReference>
<dbReference type="Gramene" id="TraesCAD_scaffold_065219_01G000100.1">
    <property type="protein sequence ID" value="TraesCAD_scaffold_065219_01G000100.1"/>
    <property type="gene ID" value="TraesCAD_scaffold_065219_01G000100"/>
</dbReference>
<dbReference type="FunFam" id="3.10.120.10:FF:000006">
    <property type="entry name" value="Membrane steroid-binding protein 1"/>
    <property type="match status" value="1"/>
</dbReference>
<dbReference type="PANTHER" id="PTHR10281">
    <property type="entry name" value="MEMBRANE-ASSOCIATED PROGESTERONE RECEPTOR COMPONENT-RELATED"/>
    <property type="match status" value="1"/>
</dbReference>
<proteinExistence type="inferred from homology"/>
<dbReference type="PANTHER" id="PTHR10281:SF45">
    <property type="entry name" value="MEMBRANE STEROID-BINDING PROTEIN 2"/>
    <property type="match status" value="1"/>
</dbReference>
<evidence type="ECO:0000256" key="2">
    <source>
        <dbReference type="ARBA" id="ARBA00022475"/>
    </source>
</evidence>
<dbReference type="GO" id="GO:0005886">
    <property type="term" value="C:plasma membrane"/>
    <property type="evidence" value="ECO:0007669"/>
    <property type="project" value="UniProtKB-SubCell"/>
</dbReference>
<evidence type="ECO:0000313" key="13">
    <source>
        <dbReference type="EnsemblPlants" id="TraesCS6A02G235900.1"/>
    </source>
</evidence>
<dbReference type="Gene3D" id="3.10.120.10">
    <property type="entry name" value="Cytochrome b5-like heme/steroid binding domain"/>
    <property type="match status" value="1"/>
</dbReference>
<dbReference type="Gramene" id="TraesARI6A03G03308630.1">
    <property type="protein sequence ID" value="TraesARI6A03G03308630.1"/>
    <property type="gene ID" value="TraesARI6A03G03308630"/>
</dbReference>
<accession>A0A3B6NPT8</accession>
<dbReference type="GeneID" id="123130717"/>
<evidence type="ECO:0000256" key="4">
    <source>
        <dbReference type="ARBA" id="ARBA00022692"/>
    </source>
</evidence>
<feature type="compositionally biased region" description="Basic and acidic residues" evidence="10">
    <location>
        <begin position="231"/>
        <end position="247"/>
    </location>
</feature>
<evidence type="ECO:0000256" key="3">
    <source>
        <dbReference type="ARBA" id="ARBA00022665"/>
    </source>
</evidence>
<feature type="region of interest" description="Disordered" evidence="10">
    <location>
        <begin position="48"/>
        <end position="72"/>
    </location>
</feature>
<keyword evidence="3" id="KW-0754">Steroid-binding</keyword>
<protein>
    <recommendedName>
        <fullName evidence="12">Cytochrome b5 heme-binding domain-containing protein</fullName>
    </recommendedName>
</protein>
<dbReference type="Gramene" id="TraesMAC6A03G03351270.1">
    <property type="protein sequence ID" value="TraesMAC6A03G03351270.1"/>
    <property type="gene ID" value="TraesMAC6A03G03351270"/>
</dbReference>
<dbReference type="EnsemblPlants" id="TraesCS6A02G235900.1">
    <property type="protein sequence ID" value="TraesCS6A02G235900.1"/>
    <property type="gene ID" value="TraesCS6A02G235900"/>
</dbReference>
<evidence type="ECO:0000259" key="12">
    <source>
        <dbReference type="SMART" id="SM01117"/>
    </source>
</evidence>
<dbReference type="Gramene" id="TraesROB_scaffold_013422_01G000100.1">
    <property type="protein sequence ID" value="TraesROB_scaffold_013422_01G000100.1"/>
    <property type="gene ID" value="TraesROB_scaffold_013422_01G000100"/>
</dbReference>
<dbReference type="Gramene" id="TraesJAG6A03G03345580.1">
    <property type="protein sequence ID" value="TraesJAG6A03G03345580.1"/>
    <property type="gene ID" value="TraesJAG6A03G03345580"/>
</dbReference>
<dbReference type="SUPFAM" id="SSF55856">
    <property type="entry name" value="Cytochrome b5-like heme/steroid binding domain"/>
    <property type="match status" value="1"/>
</dbReference>
<dbReference type="Gramene" id="TraesPARA_EIv1.0_1950760.1">
    <property type="protein sequence ID" value="TraesPARA_EIv1.0_1950760.1.CDS"/>
    <property type="gene ID" value="TraesPARA_EIv1.0_1950760"/>
</dbReference>
<evidence type="ECO:0000313" key="14">
    <source>
        <dbReference type="Proteomes" id="UP000019116"/>
    </source>
</evidence>
<evidence type="ECO:0000256" key="6">
    <source>
        <dbReference type="ARBA" id="ARBA00022989"/>
    </source>
</evidence>
<comment type="subcellular location">
    <subcellularLocation>
        <location evidence="1">Cell membrane</location>
        <topology evidence="1">Single-pass type II membrane protein</topology>
    </subcellularLocation>
</comment>
<dbReference type="Gramene" id="TraesCLE_scaffold_019938_01G000400.1">
    <property type="protein sequence ID" value="TraesCLE_scaffold_019938_01G000400.1"/>
    <property type="gene ID" value="TraesCLE_scaffold_019938_01G000400"/>
</dbReference>
<feature type="compositionally biased region" description="Basic and acidic residues" evidence="10">
    <location>
        <begin position="55"/>
        <end position="65"/>
    </location>
</feature>
<dbReference type="InterPro" id="IPR036400">
    <property type="entry name" value="Cyt_B5-like_heme/steroid_sf"/>
</dbReference>
<dbReference type="InterPro" id="IPR001199">
    <property type="entry name" value="Cyt_B5-like_heme/steroid-bd"/>
</dbReference>
<evidence type="ECO:0000256" key="7">
    <source>
        <dbReference type="ARBA" id="ARBA00023121"/>
    </source>
</evidence>
<keyword evidence="4 11" id="KW-0812">Transmembrane</keyword>
<keyword evidence="8 11" id="KW-0472">Membrane</keyword>
<dbReference type="SMR" id="A0A3B6NPT8"/>
<reference evidence="13" key="1">
    <citation type="submission" date="2018-08" db="EMBL/GenBank/DDBJ databases">
        <authorList>
            <person name="Rossello M."/>
        </authorList>
    </citation>
    <scope>NUCLEOTIDE SEQUENCE [LARGE SCALE GENOMIC DNA]</scope>
    <source>
        <strain evidence="13">cv. Chinese Spring</strain>
    </source>
</reference>
<dbReference type="SMART" id="SM01117">
    <property type="entry name" value="Cyt-b5"/>
    <property type="match status" value="1"/>
</dbReference>
<feature type="transmembrane region" description="Helical" evidence="11">
    <location>
        <begin position="27"/>
        <end position="47"/>
    </location>
</feature>
<evidence type="ECO:0000256" key="1">
    <source>
        <dbReference type="ARBA" id="ARBA00004401"/>
    </source>
</evidence>
<reference evidence="13" key="2">
    <citation type="submission" date="2018-10" db="UniProtKB">
        <authorList>
            <consortium name="EnsemblPlants"/>
        </authorList>
    </citation>
    <scope>IDENTIFICATION</scope>
</reference>
<dbReference type="RefSeq" id="XP_044406469.1">
    <property type="nucleotide sequence ID" value="XM_044550534.1"/>
</dbReference>
<sequence length="325" mass="34942">MAMAAAGEWWEAAKATIAAYTGLPPEAFITVAAVIAGLYMALSGSFARPAPSPPRRREAEDERTLEALPPPVQLGEVTEKELGLYDGSDPKKPLLIAINGQIYDVTQSRIFYGPGGPYALFAGRDVSRALAKMSFELSDLTGDVSGLGPLEVEALQEWEQKFMGKYVKVGTIKKTILVSEEDGRAHAEISGRGFDANAIQRNHELAPEKNRAENTTAGHVSAMEQPMKISHVGESKSIHEDEVKTPEETPGVDLRNTSSTSGGGEREDTGQKAKQAPDVDVNGIRNREGTGGSREVPGVGSNNTNIHQDEVEKLKEASDIEVKYA</sequence>
<evidence type="ECO:0000256" key="8">
    <source>
        <dbReference type="ARBA" id="ARBA00023136"/>
    </source>
</evidence>
<dbReference type="Gramene" id="TraesJUL6A03G03378460.1">
    <property type="protein sequence ID" value="TraesJUL6A03G03378460.1"/>
    <property type="gene ID" value="TraesJUL6A03G03378460"/>
</dbReference>
<name>A0A3B6NPT8_WHEAT</name>
<dbReference type="KEGG" id="taes:123130717"/>
<feature type="compositionally biased region" description="Basic and acidic residues" evidence="10">
    <location>
        <begin position="307"/>
        <end position="325"/>
    </location>
</feature>
<evidence type="ECO:0000256" key="11">
    <source>
        <dbReference type="SAM" id="Phobius"/>
    </source>
</evidence>
<dbReference type="Gramene" id="TraesKAR6A01G0273920.1">
    <property type="protein sequence ID" value="cds.TraesKAR6A01G0273920.1"/>
    <property type="gene ID" value="TraesKAR6A01G0273920"/>
</dbReference>
<keyword evidence="7" id="KW-0446">Lipid-binding</keyword>
<dbReference type="Proteomes" id="UP000019116">
    <property type="component" value="Chromosome 6A"/>
</dbReference>
<dbReference type="Gramene" id="TraesSTA6A03G03342330.1">
    <property type="protein sequence ID" value="TraesSTA6A03G03342330.1"/>
    <property type="gene ID" value="TraesSTA6A03G03342330"/>
</dbReference>
<dbReference type="InterPro" id="IPR050577">
    <property type="entry name" value="MAPR/NEUFC/NENF-like"/>
</dbReference>
<feature type="region of interest" description="Disordered" evidence="10">
    <location>
        <begin position="219"/>
        <end position="325"/>
    </location>
</feature>
<evidence type="ECO:0000256" key="5">
    <source>
        <dbReference type="ARBA" id="ARBA00022968"/>
    </source>
</evidence>
<evidence type="ECO:0000256" key="10">
    <source>
        <dbReference type="SAM" id="MobiDB-lite"/>
    </source>
</evidence>
<gene>
    <name evidence="13" type="primary">LOC123130717</name>
</gene>